<dbReference type="AlphaFoldDB" id="A0A328BAT4"/>
<dbReference type="PROSITE" id="PS51296">
    <property type="entry name" value="RIESKE"/>
    <property type="match status" value="1"/>
</dbReference>
<feature type="domain" description="Rieske" evidence="8">
    <location>
        <begin position="50"/>
        <end position="157"/>
    </location>
</feature>
<evidence type="ECO:0000259" key="8">
    <source>
        <dbReference type="PROSITE" id="PS51296"/>
    </source>
</evidence>
<dbReference type="InterPro" id="IPR015881">
    <property type="entry name" value="ARHD_Rieske_2Fe_2S"/>
</dbReference>
<evidence type="ECO:0000256" key="3">
    <source>
        <dbReference type="ARBA" id="ARBA00022723"/>
    </source>
</evidence>
<dbReference type="Pfam" id="PF00848">
    <property type="entry name" value="Ring_hydroxyl_A"/>
    <property type="match status" value="1"/>
</dbReference>
<evidence type="ECO:0000313" key="9">
    <source>
        <dbReference type="EMBL" id="RAK62158.1"/>
    </source>
</evidence>
<evidence type="ECO:0000256" key="7">
    <source>
        <dbReference type="ARBA" id="ARBA00023027"/>
    </source>
</evidence>
<evidence type="ECO:0000256" key="6">
    <source>
        <dbReference type="ARBA" id="ARBA00023014"/>
    </source>
</evidence>
<dbReference type="InterPro" id="IPR015879">
    <property type="entry name" value="Ring_hydroxy_dOase_asu_C_dom"/>
</dbReference>
<evidence type="ECO:0000313" key="10">
    <source>
        <dbReference type="Proteomes" id="UP000249524"/>
    </source>
</evidence>
<keyword evidence="2" id="KW-0001">2Fe-2S</keyword>
<dbReference type="Proteomes" id="UP000249524">
    <property type="component" value="Unassembled WGS sequence"/>
</dbReference>
<dbReference type="GO" id="GO:0016491">
    <property type="term" value="F:oxidoreductase activity"/>
    <property type="evidence" value="ECO:0007669"/>
    <property type="project" value="UniProtKB-KW"/>
</dbReference>
<comment type="cofactor">
    <cofactor evidence="1">
        <name>Fe cation</name>
        <dbReference type="ChEBI" id="CHEBI:24875"/>
    </cofactor>
</comment>
<dbReference type="PROSITE" id="PS00570">
    <property type="entry name" value="RING_HYDROXYL_ALPHA"/>
    <property type="match status" value="1"/>
</dbReference>
<dbReference type="PANTHER" id="PTHR43756">
    <property type="entry name" value="CHOLINE MONOOXYGENASE, CHLOROPLASTIC"/>
    <property type="match status" value="1"/>
</dbReference>
<name>A0A328BAT4_9CAUL</name>
<dbReference type="SUPFAM" id="SSF50022">
    <property type="entry name" value="ISP domain"/>
    <property type="match status" value="1"/>
</dbReference>
<sequence length="380" mass="42484">MPDTVLPGMSADELALARRPLEQAWTLPPAAYVRDDVYGLEVERVFRRTWTPLARVDQLPEPGDYLTVDLMGQPLLVVHGADGAFRVMSNVCLHRAAAIAEGSGRRKLFTCPYHSWAYDTAGQLVAAPLMEGADGFAPEGCRLPQVRTEVWEGFILANLDPEAEPFAPQAEGLRSYFERYNMADMVVARTLTYESGWNWKVLVENFMEAYHHIGPHAQTFEPVFHARDSKVPDNEGQPWSILHMPAADPAAAGHGERMVQGLEDWQAGALFAAVAFPHFMFALHGNGMAWYQVFPEAADRLVLKIHVCVPGFARQLPDYEQIVEASAQFTDHIHQEDIAANDLVWRGLTAPMTRQGRLSPLEASIWQLNQWWLGRMGALV</sequence>
<dbReference type="RefSeq" id="WP_111278525.1">
    <property type="nucleotide sequence ID" value="NZ_QFYS01000013.1"/>
</dbReference>
<keyword evidence="6" id="KW-0411">Iron-sulfur</keyword>
<dbReference type="Gene3D" id="2.102.10.10">
    <property type="entry name" value="Rieske [2Fe-2S] iron-sulphur domain"/>
    <property type="match status" value="1"/>
</dbReference>
<gene>
    <name evidence="9" type="ORF">DJ019_19975</name>
</gene>
<dbReference type="InterPro" id="IPR017941">
    <property type="entry name" value="Rieske_2Fe-2S"/>
</dbReference>
<dbReference type="EMBL" id="QFYS01000013">
    <property type="protein sequence ID" value="RAK62158.1"/>
    <property type="molecule type" value="Genomic_DNA"/>
</dbReference>
<reference evidence="9 10" key="1">
    <citation type="submission" date="2018-05" db="EMBL/GenBank/DDBJ databases">
        <authorList>
            <person name="Lanie J.A."/>
            <person name="Ng W.-L."/>
            <person name="Kazmierczak K.M."/>
            <person name="Andrzejewski T.M."/>
            <person name="Davidsen T.M."/>
            <person name="Wayne K.J."/>
            <person name="Tettelin H."/>
            <person name="Glass J.I."/>
            <person name="Rusch D."/>
            <person name="Podicherti R."/>
            <person name="Tsui H.-C.T."/>
            <person name="Winkler M.E."/>
        </authorList>
    </citation>
    <scope>NUCLEOTIDE SEQUENCE [LARGE SCALE GENOMIC DNA]</scope>
    <source>
        <strain evidence="9 10">BUT-10</strain>
    </source>
</reference>
<organism evidence="9 10">
    <name type="scientific">Phenylobacterium kunshanense</name>
    <dbReference type="NCBI Taxonomy" id="1445034"/>
    <lineage>
        <taxon>Bacteria</taxon>
        <taxon>Pseudomonadati</taxon>
        <taxon>Pseudomonadota</taxon>
        <taxon>Alphaproteobacteria</taxon>
        <taxon>Caulobacterales</taxon>
        <taxon>Caulobacteraceae</taxon>
        <taxon>Phenylobacterium</taxon>
    </lineage>
</organism>
<protein>
    <recommendedName>
        <fullName evidence="8">Rieske domain-containing protein</fullName>
    </recommendedName>
</protein>
<evidence type="ECO:0000256" key="4">
    <source>
        <dbReference type="ARBA" id="ARBA00023002"/>
    </source>
</evidence>
<proteinExistence type="predicted"/>
<dbReference type="Gene3D" id="3.90.380.10">
    <property type="entry name" value="Naphthalene 1,2-dioxygenase Alpha Subunit, Chain A, domain 1"/>
    <property type="match status" value="2"/>
</dbReference>
<evidence type="ECO:0000256" key="2">
    <source>
        <dbReference type="ARBA" id="ARBA00022714"/>
    </source>
</evidence>
<dbReference type="InterPro" id="IPR036922">
    <property type="entry name" value="Rieske_2Fe-2S_sf"/>
</dbReference>
<dbReference type="PANTHER" id="PTHR43756:SF5">
    <property type="entry name" value="CHOLINE MONOOXYGENASE, CHLOROPLASTIC"/>
    <property type="match status" value="1"/>
</dbReference>
<evidence type="ECO:0000256" key="5">
    <source>
        <dbReference type="ARBA" id="ARBA00023004"/>
    </source>
</evidence>
<dbReference type="GO" id="GO:0051537">
    <property type="term" value="F:2 iron, 2 sulfur cluster binding"/>
    <property type="evidence" value="ECO:0007669"/>
    <property type="project" value="UniProtKB-KW"/>
</dbReference>
<dbReference type="GO" id="GO:0005506">
    <property type="term" value="F:iron ion binding"/>
    <property type="evidence" value="ECO:0007669"/>
    <property type="project" value="InterPro"/>
</dbReference>
<keyword evidence="4" id="KW-0560">Oxidoreductase</keyword>
<evidence type="ECO:0000256" key="1">
    <source>
        <dbReference type="ARBA" id="ARBA00001962"/>
    </source>
</evidence>
<accession>A0A328BAT4</accession>
<keyword evidence="7" id="KW-0520">NAD</keyword>
<dbReference type="PRINTS" id="PR00090">
    <property type="entry name" value="RNGDIOXGNASE"/>
</dbReference>
<dbReference type="InterPro" id="IPR001663">
    <property type="entry name" value="Rng_hydr_dOase-A"/>
</dbReference>
<dbReference type="SUPFAM" id="SSF55961">
    <property type="entry name" value="Bet v1-like"/>
    <property type="match status" value="1"/>
</dbReference>
<dbReference type="CDD" id="cd03469">
    <property type="entry name" value="Rieske_RO_Alpha_N"/>
    <property type="match status" value="1"/>
</dbReference>
<keyword evidence="5" id="KW-0408">Iron</keyword>
<keyword evidence="10" id="KW-1185">Reference proteome</keyword>
<dbReference type="Pfam" id="PF00355">
    <property type="entry name" value="Rieske"/>
    <property type="match status" value="1"/>
</dbReference>
<keyword evidence="3" id="KW-0479">Metal-binding</keyword>
<dbReference type="OrthoDB" id="7456916at2"/>
<comment type="caution">
    <text evidence="9">The sequence shown here is derived from an EMBL/GenBank/DDBJ whole genome shotgun (WGS) entry which is preliminary data.</text>
</comment>